<organism evidence="1">
    <name type="scientific">marine sediment metagenome</name>
    <dbReference type="NCBI Taxonomy" id="412755"/>
    <lineage>
        <taxon>unclassified sequences</taxon>
        <taxon>metagenomes</taxon>
        <taxon>ecological metagenomes</taxon>
    </lineage>
</organism>
<protein>
    <submittedName>
        <fullName evidence="1">Uncharacterized protein</fullName>
    </submittedName>
</protein>
<gene>
    <name evidence="1" type="ORF">S03H2_64249</name>
</gene>
<comment type="caution">
    <text evidence="1">The sequence shown here is derived from an EMBL/GenBank/DDBJ whole genome shotgun (WGS) entry which is preliminary data.</text>
</comment>
<feature type="non-terminal residue" evidence="1">
    <location>
        <position position="133"/>
    </location>
</feature>
<accession>X1I704</accession>
<dbReference type="EMBL" id="BARU01041712">
    <property type="protein sequence ID" value="GAH77462.1"/>
    <property type="molecule type" value="Genomic_DNA"/>
</dbReference>
<reference evidence="1" key="1">
    <citation type="journal article" date="2014" name="Front. Microbiol.">
        <title>High frequency of phylogenetically diverse reductive dehalogenase-homologous genes in deep subseafloor sedimentary metagenomes.</title>
        <authorList>
            <person name="Kawai M."/>
            <person name="Futagami T."/>
            <person name="Toyoda A."/>
            <person name="Takaki Y."/>
            <person name="Nishi S."/>
            <person name="Hori S."/>
            <person name="Arai W."/>
            <person name="Tsubouchi T."/>
            <person name="Morono Y."/>
            <person name="Uchiyama I."/>
            <person name="Ito T."/>
            <person name="Fujiyama A."/>
            <person name="Inagaki F."/>
            <person name="Takami H."/>
        </authorList>
    </citation>
    <scope>NUCLEOTIDE SEQUENCE</scope>
    <source>
        <strain evidence="1">Expedition CK06-06</strain>
    </source>
</reference>
<proteinExistence type="predicted"/>
<dbReference type="AlphaFoldDB" id="X1I704"/>
<sequence>MLFTRKDVFNIETYPTSVALTFDAIIYKGDVFIDNSKNIDILYELAIGFKKLRDTKLINLKSIISKTKAPKTDYEVIKLSNPPINKKDGQLSITETSNWIRNVLLKYPGILYDPKHAATFLGITVDCFLDKKV</sequence>
<name>X1I704_9ZZZZ</name>
<evidence type="ECO:0000313" key="1">
    <source>
        <dbReference type="EMBL" id="GAH77462.1"/>
    </source>
</evidence>